<evidence type="ECO:0000313" key="2">
    <source>
        <dbReference type="EMBL" id="MBB4963485.1"/>
    </source>
</evidence>
<dbReference type="GO" id="GO:0008299">
    <property type="term" value="P:isoprenoid biosynthetic process"/>
    <property type="evidence" value="ECO:0007669"/>
    <property type="project" value="InterPro"/>
</dbReference>
<name>A0A7W7WTS5_9PSEU</name>
<dbReference type="RefSeq" id="WP_184666255.1">
    <property type="nucleotide sequence ID" value="NZ_BAABAI010000011.1"/>
</dbReference>
<accession>A0A7W7WTS5</accession>
<reference evidence="2 3" key="1">
    <citation type="submission" date="2020-08" db="EMBL/GenBank/DDBJ databases">
        <title>Sequencing the genomes of 1000 actinobacteria strains.</title>
        <authorList>
            <person name="Klenk H.-P."/>
        </authorList>
    </citation>
    <scope>NUCLEOTIDE SEQUENCE [LARGE SCALE GENOMIC DNA]</scope>
    <source>
        <strain evidence="2 3">DSM 45084</strain>
    </source>
</reference>
<dbReference type="AlphaFoldDB" id="A0A7W7WTS5"/>
<dbReference type="GO" id="GO:0004659">
    <property type="term" value="F:prenyltransferase activity"/>
    <property type="evidence" value="ECO:0007669"/>
    <property type="project" value="InterPro"/>
</dbReference>
<evidence type="ECO:0000256" key="1">
    <source>
        <dbReference type="RuleBase" id="RU004466"/>
    </source>
</evidence>
<keyword evidence="1" id="KW-0808">Transferase</keyword>
<gene>
    <name evidence="2" type="ORF">F4559_000844</name>
</gene>
<organism evidence="2 3">
    <name type="scientific">Saccharothrix violaceirubra</name>
    <dbReference type="NCBI Taxonomy" id="413306"/>
    <lineage>
        <taxon>Bacteria</taxon>
        <taxon>Bacillati</taxon>
        <taxon>Actinomycetota</taxon>
        <taxon>Actinomycetes</taxon>
        <taxon>Pseudonocardiales</taxon>
        <taxon>Pseudonocardiaceae</taxon>
        <taxon>Saccharothrix</taxon>
    </lineage>
</organism>
<dbReference type="InterPro" id="IPR000092">
    <property type="entry name" value="Polyprenyl_synt"/>
</dbReference>
<comment type="caution">
    <text evidence="2">The sequence shown here is derived from an EMBL/GenBank/DDBJ whole genome shotgun (WGS) entry which is preliminary data.</text>
</comment>
<dbReference type="Pfam" id="PF00348">
    <property type="entry name" value="polyprenyl_synt"/>
    <property type="match status" value="1"/>
</dbReference>
<evidence type="ECO:0000313" key="3">
    <source>
        <dbReference type="Proteomes" id="UP000542674"/>
    </source>
</evidence>
<dbReference type="SUPFAM" id="SSF48576">
    <property type="entry name" value="Terpenoid synthases"/>
    <property type="match status" value="1"/>
</dbReference>
<dbReference type="Gene3D" id="1.10.600.10">
    <property type="entry name" value="Farnesyl Diphosphate Synthase"/>
    <property type="match status" value="1"/>
</dbReference>
<dbReference type="Proteomes" id="UP000542674">
    <property type="component" value="Unassembled WGS sequence"/>
</dbReference>
<dbReference type="EMBL" id="JACHJS010000001">
    <property type="protein sequence ID" value="MBB4963485.1"/>
    <property type="molecule type" value="Genomic_DNA"/>
</dbReference>
<protein>
    <submittedName>
        <fullName evidence="2">Geranylgeranyl pyrophosphate synthase</fullName>
    </submittedName>
</protein>
<dbReference type="InterPro" id="IPR008949">
    <property type="entry name" value="Isoprenoid_synthase_dom_sf"/>
</dbReference>
<sequence length="338" mass="36948">MLARELADSPELAPLHDAYTEYALRDRHLPRPVLAYFGFHAFADAVDYSDVDRIGEALIVPQLLRDVLAIHDDIVDEDLDKFGAPPLPVALSGAEGRLTRRGKDLALYYGDFLVGVLHRVASGVPGEAGRSLVRLIADTLYVNQRGQLAELLAETKPLAETSVDDLLVIGERKAAHYCYSFPFRVGAVLAGHDGRRIEPVCRVLLKIGTASQVVDDITGTFPGVVDHDKDTLGEIANLRRTVPLVLLATGRHSERAAALLAAPTPLPPDDAARLREELWCGDVPDRALTLGRGLVDDITTGLARLDLGRAAARYLDDLVAYRLRDSLDRFERAIGRSR</sequence>
<proteinExistence type="inferred from homology"/>
<keyword evidence="3" id="KW-1185">Reference proteome</keyword>
<comment type="similarity">
    <text evidence="1">Belongs to the FPP/GGPP synthase family.</text>
</comment>